<name>A0A9X1MLW0_9BACT</name>
<dbReference type="PROSITE" id="PS51371">
    <property type="entry name" value="CBS"/>
    <property type="match status" value="1"/>
</dbReference>
<comment type="caution">
    <text evidence="3">The sequence shown here is derived from an EMBL/GenBank/DDBJ whole genome shotgun (WGS) entry which is preliminary data.</text>
</comment>
<dbReference type="InterPro" id="IPR000644">
    <property type="entry name" value="CBS_dom"/>
</dbReference>
<keyword evidence="4" id="KW-1185">Reference proteome</keyword>
<reference evidence="3" key="1">
    <citation type="submission" date="2021-11" db="EMBL/GenBank/DDBJ databases">
        <title>Genome sequence.</title>
        <authorList>
            <person name="Sun Q."/>
        </authorList>
    </citation>
    <scope>NUCLEOTIDE SEQUENCE</scope>
    <source>
        <strain evidence="3">JC732</strain>
    </source>
</reference>
<protein>
    <submittedName>
        <fullName evidence="3">CBS domain-containing protein</fullName>
    </submittedName>
</protein>
<evidence type="ECO:0000313" key="4">
    <source>
        <dbReference type="Proteomes" id="UP001139103"/>
    </source>
</evidence>
<keyword evidence="1" id="KW-0129">CBS domain</keyword>
<dbReference type="Proteomes" id="UP001139103">
    <property type="component" value="Unassembled WGS sequence"/>
</dbReference>
<proteinExistence type="predicted"/>
<evidence type="ECO:0000259" key="2">
    <source>
        <dbReference type="PROSITE" id="PS51371"/>
    </source>
</evidence>
<evidence type="ECO:0000256" key="1">
    <source>
        <dbReference type="PROSITE-ProRule" id="PRU00703"/>
    </source>
</evidence>
<evidence type="ECO:0000313" key="3">
    <source>
        <dbReference type="EMBL" id="MCC9628727.1"/>
    </source>
</evidence>
<dbReference type="Pfam" id="PF00571">
    <property type="entry name" value="CBS"/>
    <property type="match status" value="1"/>
</dbReference>
<feature type="domain" description="CBS" evidence="2">
    <location>
        <begin position="100"/>
        <end position="155"/>
    </location>
</feature>
<dbReference type="AlphaFoldDB" id="A0A9X1MLW0"/>
<gene>
    <name evidence="3" type="ORF">LOC68_09980</name>
</gene>
<organism evidence="3 4">
    <name type="scientific">Blastopirellula sediminis</name>
    <dbReference type="NCBI Taxonomy" id="2894196"/>
    <lineage>
        <taxon>Bacteria</taxon>
        <taxon>Pseudomonadati</taxon>
        <taxon>Planctomycetota</taxon>
        <taxon>Planctomycetia</taxon>
        <taxon>Pirellulales</taxon>
        <taxon>Pirellulaceae</taxon>
        <taxon>Blastopirellula</taxon>
    </lineage>
</organism>
<accession>A0A9X1MLW0</accession>
<sequence length="237" mass="26582">MDRDTDRFISAFNSIEQHLRQLVGAAEHRTFSDMLHEAGHGNALVHRLSSDLRQLAELRNFIVHRYREHAPLALPSELSLQKIERIRDALLKPATLHSLFHKVVYCCRPSDPIGAVAQTMHQHDVRQLPVYEEQTCVGLLTAQTLTRWLAARLATGVGLVEEESVANILQYQSDPNQHEFADHRATVTDAFNRLEKHFHAGRPLRAIILTPHGRPSEMPTGIVTAGNIAVLLKAVGL</sequence>
<dbReference type="EMBL" id="JAJKFT010000004">
    <property type="protein sequence ID" value="MCC9628727.1"/>
    <property type="molecule type" value="Genomic_DNA"/>
</dbReference>
<dbReference type="Gene3D" id="3.10.580.10">
    <property type="entry name" value="CBS-domain"/>
    <property type="match status" value="1"/>
</dbReference>
<dbReference type="InterPro" id="IPR046342">
    <property type="entry name" value="CBS_dom_sf"/>
</dbReference>
<dbReference type="SUPFAM" id="SSF54631">
    <property type="entry name" value="CBS-domain pair"/>
    <property type="match status" value="1"/>
</dbReference>
<dbReference type="RefSeq" id="WP_230218182.1">
    <property type="nucleotide sequence ID" value="NZ_JAJKFT010000004.1"/>
</dbReference>